<dbReference type="AlphaFoldDB" id="A0AAE9EAD9"/>
<evidence type="ECO:0000313" key="1">
    <source>
        <dbReference type="EMBL" id="UMM17180.1"/>
    </source>
</evidence>
<gene>
    <name evidence="1" type="ORF">L5515_013860</name>
</gene>
<dbReference type="Proteomes" id="UP000829354">
    <property type="component" value="Chromosome II"/>
</dbReference>
<sequence>MPIGRDVMIISWSITKKNNRFLNHHHHHLDCNIQIPGVTSSSPFGRPFPGSSSSMTLSSICHVVHPILLNLHLNRGVAPTSNKKKKMGYIVLLTPVLSC</sequence>
<dbReference type="EMBL" id="CP092621">
    <property type="protein sequence ID" value="UMM17180.1"/>
    <property type="molecule type" value="Genomic_DNA"/>
</dbReference>
<keyword evidence="2" id="KW-1185">Reference proteome</keyword>
<organism evidence="1 2">
    <name type="scientific">Caenorhabditis briggsae</name>
    <dbReference type="NCBI Taxonomy" id="6238"/>
    <lineage>
        <taxon>Eukaryota</taxon>
        <taxon>Metazoa</taxon>
        <taxon>Ecdysozoa</taxon>
        <taxon>Nematoda</taxon>
        <taxon>Chromadorea</taxon>
        <taxon>Rhabditida</taxon>
        <taxon>Rhabditina</taxon>
        <taxon>Rhabditomorpha</taxon>
        <taxon>Rhabditoidea</taxon>
        <taxon>Rhabditidae</taxon>
        <taxon>Peloderinae</taxon>
        <taxon>Caenorhabditis</taxon>
    </lineage>
</organism>
<proteinExistence type="predicted"/>
<reference evidence="1 2" key="1">
    <citation type="submission" date="2022-04" db="EMBL/GenBank/DDBJ databases">
        <title>Chromosome-level reference genomes for two strains of Caenorhabditis briggsae: an improved platform for comparative genomics.</title>
        <authorList>
            <person name="Stevens L."/>
            <person name="Andersen E."/>
        </authorList>
    </citation>
    <scope>NUCLEOTIDE SEQUENCE [LARGE SCALE GENOMIC DNA]</scope>
    <source>
        <strain evidence="1">VX34</strain>
        <tissue evidence="1">Whole-organism</tissue>
    </source>
</reference>
<protein>
    <submittedName>
        <fullName evidence="1">Uncharacterized protein</fullName>
    </submittedName>
</protein>
<evidence type="ECO:0000313" key="2">
    <source>
        <dbReference type="Proteomes" id="UP000829354"/>
    </source>
</evidence>
<name>A0AAE9EAD9_CAEBR</name>
<accession>A0AAE9EAD9</accession>